<feature type="transmembrane region" description="Helical" evidence="1">
    <location>
        <begin position="109"/>
        <end position="136"/>
    </location>
</feature>
<feature type="transmembrane region" description="Helical" evidence="1">
    <location>
        <begin position="190"/>
        <end position="208"/>
    </location>
</feature>
<feature type="transmembrane region" description="Helical" evidence="1">
    <location>
        <begin position="7"/>
        <end position="25"/>
    </location>
</feature>
<name>A0A0F4L9U4_9LACO</name>
<dbReference type="EMBL" id="JXBY01000021">
    <property type="protein sequence ID" value="KJY55014.1"/>
    <property type="molecule type" value="Genomic_DNA"/>
</dbReference>
<dbReference type="HOGENOM" id="CLU_085034_0_0_9"/>
<sequence length="275" mass="30924">MLSRTKKFVLIILIIYLLLITWQFVTAAKDGAGLIPANGKAVDISVMLFFSIQPNGWNENIISLVMMLAFVPTFGTGLIIYFKNNNMFGAVQQRVGYHKFLKTGVINSFVVGFLFSLITNIYQLALISVFYYPFFFKTRPLKLYIGARPGYFSTNQLIDLCSYVILAAVGWGIFAILIFSIGLFVSKNSIYLVLGPCVGLGLTLLSILISMGSKFWLFVSYSWFPFAVLAPGQFALGSRLPPINSYLLFMVVALLYLLFAAYLIKLWQQQKRRLG</sequence>
<dbReference type="RefSeq" id="WP_052697094.1">
    <property type="nucleotide sequence ID" value="NZ_JBHSZS010000002.1"/>
</dbReference>
<keyword evidence="1" id="KW-0812">Transmembrane</keyword>
<evidence type="ECO:0000256" key="1">
    <source>
        <dbReference type="SAM" id="Phobius"/>
    </source>
</evidence>
<organism evidence="2 3">
    <name type="scientific">Lactobacillus kullabergensis</name>
    <dbReference type="NCBI Taxonomy" id="1218493"/>
    <lineage>
        <taxon>Bacteria</taxon>
        <taxon>Bacillati</taxon>
        <taxon>Bacillota</taxon>
        <taxon>Bacilli</taxon>
        <taxon>Lactobacillales</taxon>
        <taxon>Lactobacillaceae</taxon>
        <taxon>Lactobacillus</taxon>
    </lineage>
</organism>
<gene>
    <name evidence="2" type="ORF">JF76_13870</name>
</gene>
<dbReference type="STRING" id="1218493.JF76_13870"/>
<proteinExistence type="predicted"/>
<protein>
    <submittedName>
        <fullName evidence="2">Uncharacterized protein</fullName>
    </submittedName>
</protein>
<feature type="transmembrane region" description="Helical" evidence="1">
    <location>
        <begin position="62"/>
        <end position="82"/>
    </location>
</feature>
<dbReference type="Proteomes" id="UP000033533">
    <property type="component" value="Unassembled WGS sequence"/>
</dbReference>
<dbReference type="PATRIC" id="fig|1218493.3.peg.1449"/>
<accession>A0A0F4L9U4</accession>
<keyword evidence="1" id="KW-1133">Transmembrane helix</keyword>
<dbReference type="AlphaFoldDB" id="A0A0F4L9U4"/>
<reference evidence="2 3" key="1">
    <citation type="submission" date="2014-12" db="EMBL/GenBank/DDBJ databases">
        <title>Comparative genomics of the lactic acid bacteria isolated from the honey bee gut.</title>
        <authorList>
            <person name="Ellegaard K.M."/>
            <person name="Tamarit D."/>
            <person name="Javelind E."/>
            <person name="Olofsson T."/>
            <person name="Andersson S.G."/>
            <person name="Vasquez A."/>
        </authorList>
    </citation>
    <scope>NUCLEOTIDE SEQUENCE [LARGE SCALE GENOMIC DNA]</scope>
    <source>
        <strain evidence="2 3">Biut2</strain>
    </source>
</reference>
<feature type="transmembrane region" description="Helical" evidence="1">
    <location>
        <begin position="246"/>
        <end position="264"/>
    </location>
</feature>
<evidence type="ECO:0000313" key="2">
    <source>
        <dbReference type="EMBL" id="KJY55014.1"/>
    </source>
</evidence>
<feature type="transmembrane region" description="Helical" evidence="1">
    <location>
        <begin position="157"/>
        <end position="184"/>
    </location>
</feature>
<comment type="caution">
    <text evidence="2">The sequence shown here is derived from an EMBL/GenBank/DDBJ whole genome shotgun (WGS) entry which is preliminary data.</text>
</comment>
<keyword evidence="1" id="KW-0472">Membrane</keyword>
<evidence type="ECO:0000313" key="3">
    <source>
        <dbReference type="Proteomes" id="UP000033533"/>
    </source>
</evidence>
<dbReference type="OrthoDB" id="2291479at2"/>